<keyword evidence="2" id="KW-0231">Viral genome packaging</keyword>
<reference evidence="3 4" key="1">
    <citation type="submission" date="2017-02" db="EMBL/GenBank/DDBJ databases">
        <title>Differentiating clades of botulinum-neurotoxin-producing Clostridia with a simple, multiplex PCR assay.</title>
        <authorList>
            <person name="Williamson C.H.D."/>
            <person name="Vazquez A."/>
            <person name="Hill K."/>
            <person name="Smith T.J."/>
            <person name="Nottingham R."/>
            <person name="Stone N.E."/>
            <person name="Sobek C.J."/>
            <person name="Cocking J.H."/>
            <person name="Fernandez R.A."/>
            <person name="Caballero P.A."/>
            <person name="Leiser O.P."/>
            <person name="Keim P."/>
            <person name="Sahl J.W."/>
        </authorList>
    </citation>
    <scope>NUCLEOTIDE SEQUENCE [LARGE SCALE GENOMIC DNA]</scope>
    <source>
        <strain evidence="3 4">CLS_DGF_0088_06</strain>
    </source>
</reference>
<dbReference type="InterPro" id="IPR052404">
    <property type="entry name" value="SPP1-like_terminase"/>
</dbReference>
<dbReference type="Pfam" id="PF03592">
    <property type="entry name" value="Terminase_2"/>
    <property type="match status" value="1"/>
</dbReference>
<dbReference type="Proteomes" id="UP000193911">
    <property type="component" value="Unassembled WGS sequence"/>
</dbReference>
<dbReference type="PANTHER" id="PTHR41328">
    <property type="entry name" value="TERMINASE SMALL SUBUNIT-RELATED"/>
    <property type="match status" value="1"/>
</dbReference>
<organism evidence="3 4">
    <name type="scientific">Clostridium sporogenes</name>
    <dbReference type="NCBI Taxonomy" id="1509"/>
    <lineage>
        <taxon>Bacteria</taxon>
        <taxon>Bacillati</taxon>
        <taxon>Bacillota</taxon>
        <taxon>Clostridia</taxon>
        <taxon>Eubacteriales</taxon>
        <taxon>Clostridiaceae</taxon>
        <taxon>Clostridium</taxon>
    </lineage>
</organism>
<dbReference type="EMBL" id="MWJJ01000002">
    <property type="protein sequence ID" value="OSB16706.1"/>
    <property type="molecule type" value="Genomic_DNA"/>
</dbReference>
<gene>
    <name evidence="3" type="ORF">B2H94_10975</name>
</gene>
<comment type="caution">
    <text evidence="3">The sequence shown here is derived from an EMBL/GenBank/DDBJ whole genome shotgun (WGS) entry which is preliminary data.</text>
</comment>
<keyword evidence="1" id="KW-1188">Viral release from host cell</keyword>
<evidence type="ECO:0000256" key="1">
    <source>
        <dbReference type="ARBA" id="ARBA00022612"/>
    </source>
</evidence>
<evidence type="ECO:0000256" key="2">
    <source>
        <dbReference type="ARBA" id="ARBA00023219"/>
    </source>
</evidence>
<dbReference type="Gene3D" id="1.10.10.1400">
    <property type="entry name" value="Terminase, small subunit, N-terminal DNA-binding domain, HTH motif"/>
    <property type="match status" value="1"/>
</dbReference>
<accession>A0ABD6RP27</accession>
<evidence type="ECO:0000313" key="4">
    <source>
        <dbReference type="Proteomes" id="UP000193911"/>
    </source>
</evidence>
<evidence type="ECO:0000313" key="3">
    <source>
        <dbReference type="EMBL" id="OSB16706.1"/>
    </source>
</evidence>
<proteinExistence type="predicted"/>
<dbReference type="PANTHER" id="PTHR41328:SF2">
    <property type="entry name" value="TERMINASE SMALL SUBUNIT"/>
    <property type="match status" value="1"/>
</dbReference>
<dbReference type="InterPro" id="IPR005335">
    <property type="entry name" value="Terminase_ssu"/>
</dbReference>
<dbReference type="InterPro" id="IPR038713">
    <property type="entry name" value="Terminase_Gp1_N_sf"/>
</dbReference>
<sequence length="197" mass="22541">MKLTPKQKIFCDEYLVDLNATRAYKAAYKNIRKDETAAVNGNRLLRNAKVKEYVDKRMKDREKRTEITQDFVLKELYAIAKSNGSNYAEVVKKSYMKPVYDEQGNKIGEEEVFYKDVEIKETKDLTTNEKKAITAIKNTKFGISVETADKVKALELLGRHLGMFKDKVEVNGNMKVNNPFEDLTTDQLLKLAGVEDG</sequence>
<dbReference type="AlphaFoldDB" id="A0ABD6RP27"/>
<name>A0ABD6RP27_CLOSG</name>
<dbReference type="RefSeq" id="WP_085333615.1">
    <property type="nucleotide sequence ID" value="NZ_MWJJ01000002.1"/>
</dbReference>
<protein>
    <submittedName>
        <fullName evidence="3">Terminase small subunit</fullName>
    </submittedName>
</protein>